<accession>A0A8T2P0Q4</accession>
<feature type="region of interest" description="Disordered" evidence="1">
    <location>
        <begin position="39"/>
        <end position="83"/>
    </location>
</feature>
<evidence type="ECO:0000256" key="1">
    <source>
        <dbReference type="SAM" id="MobiDB-lite"/>
    </source>
</evidence>
<protein>
    <submittedName>
        <fullName evidence="2">Uncharacterized protein</fullName>
    </submittedName>
</protein>
<evidence type="ECO:0000313" key="2">
    <source>
        <dbReference type="EMBL" id="KAG9344951.1"/>
    </source>
</evidence>
<proteinExistence type="predicted"/>
<gene>
    <name evidence="2" type="ORF">JZ751_009491</name>
</gene>
<keyword evidence="3" id="KW-1185">Reference proteome</keyword>
<comment type="caution">
    <text evidence="2">The sequence shown here is derived from an EMBL/GenBank/DDBJ whole genome shotgun (WGS) entry which is preliminary data.</text>
</comment>
<sequence length="83" mass="9098">MAEAGVGSPDAGRPQGLTHSLQVWMSTVFLHCWQRTEQHQENLQEQRWTTSARPARKPGPQHTSSHPSGANREVPGTREGGDG</sequence>
<dbReference type="AlphaFoldDB" id="A0A8T2P0Q4"/>
<dbReference type="Proteomes" id="UP000824540">
    <property type="component" value="Unassembled WGS sequence"/>
</dbReference>
<reference evidence="2" key="1">
    <citation type="thesis" date="2021" institute="BYU ScholarsArchive" country="Provo, UT, USA">
        <title>Applications of and Algorithms for Genome Assembly and Genomic Analyses with an Emphasis on Marine Teleosts.</title>
        <authorList>
            <person name="Pickett B.D."/>
        </authorList>
    </citation>
    <scope>NUCLEOTIDE SEQUENCE</scope>
    <source>
        <strain evidence="2">HI-2016</strain>
    </source>
</reference>
<organism evidence="2 3">
    <name type="scientific">Albula glossodonta</name>
    <name type="common">roundjaw bonefish</name>
    <dbReference type="NCBI Taxonomy" id="121402"/>
    <lineage>
        <taxon>Eukaryota</taxon>
        <taxon>Metazoa</taxon>
        <taxon>Chordata</taxon>
        <taxon>Craniata</taxon>
        <taxon>Vertebrata</taxon>
        <taxon>Euteleostomi</taxon>
        <taxon>Actinopterygii</taxon>
        <taxon>Neopterygii</taxon>
        <taxon>Teleostei</taxon>
        <taxon>Albuliformes</taxon>
        <taxon>Albulidae</taxon>
        <taxon>Albula</taxon>
    </lineage>
</organism>
<evidence type="ECO:0000313" key="3">
    <source>
        <dbReference type="Proteomes" id="UP000824540"/>
    </source>
</evidence>
<dbReference type="EMBL" id="JAFBMS010000018">
    <property type="protein sequence ID" value="KAG9344951.1"/>
    <property type="molecule type" value="Genomic_DNA"/>
</dbReference>
<name>A0A8T2P0Q4_9TELE</name>